<evidence type="ECO:0000313" key="3">
    <source>
        <dbReference type="Proteomes" id="UP000005010"/>
    </source>
</evidence>
<dbReference type="CDD" id="cd00158">
    <property type="entry name" value="RHOD"/>
    <property type="match status" value="1"/>
</dbReference>
<dbReference type="RefSeq" id="WP_014660688.1">
    <property type="nucleotide sequence ID" value="NC_017737.1"/>
</dbReference>
<gene>
    <name evidence="2" type="ordered locus">HCW_02675</name>
</gene>
<dbReference type="PATRIC" id="fig|182217.3.peg.561"/>
<dbReference type="HOGENOM" id="CLU_2142435_0_0_7"/>
<sequence length="110" mass="12800">MFENYAISLEEVNFNDFVVVDVRELDEFEELRLPNSTLINDPKKLANFLEEHKNDKVLLHCKAGMRAMNAAKMMHNLGYKPYYLEGNVYDFEKYGARMEYGKAPLNGKPC</sequence>
<dbReference type="PROSITE" id="PS50206">
    <property type="entry name" value="RHODANESE_3"/>
    <property type="match status" value="1"/>
</dbReference>
<dbReference type="InterPro" id="IPR036873">
    <property type="entry name" value="Rhodanese-like_dom_sf"/>
</dbReference>
<dbReference type="Pfam" id="PF00581">
    <property type="entry name" value="Rhodanese"/>
    <property type="match status" value="1"/>
</dbReference>
<protein>
    <recommendedName>
        <fullName evidence="1">Rhodanese domain-containing protein</fullName>
    </recommendedName>
</protein>
<dbReference type="SMART" id="SM00450">
    <property type="entry name" value="RHOD"/>
    <property type="match status" value="1"/>
</dbReference>
<dbReference type="Gene3D" id="3.40.250.10">
    <property type="entry name" value="Rhodanese-like domain"/>
    <property type="match status" value="1"/>
</dbReference>
<dbReference type="eggNOG" id="COG0607">
    <property type="taxonomic scope" value="Bacteria"/>
</dbReference>
<dbReference type="GO" id="GO:0004792">
    <property type="term" value="F:thiosulfate-cyanide sulfurtransferase activity"/>
    <property type="evidence" value="ECO:0007669"/>
    <property type="project" value="TreeGrafter"/>
</dbReference>
<dbReference type="SUPFAM" id="SSF52821">
    <property type="entry name" value="Rhodanese/Cell cycle control phosphatase"/>
    <property type="match status" value="1"/>
</dbReference>
<reference evidence="3" key="1">
    <citation type="submission" date="2012-04" db="EMBL/GenBank/DDBJ databases">
        <title>Complete genome sequence of Helicobacter cetorum strain MIT 00-7128.</title>
        <authorList>
            <person name="Kersulyte D."/>
            <person name="Berg D.E."/>
        </authorList>
    </citation>
    <scope>NUCLEOTIDE SEQUENCE [LARGE SCALE GENOMIC DNA]</scope>
    <source>
        <strain evidence="3">MIT 00-7128</strain>
    </source>
</reference>
<accession>I0ELJ7</accession>
<name>I0ELJ7_HELC0</name>
<proteinExistence type="predicted"/>
<dbReference type="PANTHER" id="PTHR44086:SF13">
    <property type="entry name" value="THIOSULFATE SULFURTRANSFERASE PSPE"/>
    <property type="match status" value="1"/>
</dbReference>
<dbReference type="STRING" id="182217.HCW_02675"/>
<dbReference type="InterPro" id="IPR001763">
    <property type="entry name" value="Rhodanese-like_dom"/>
</dbReference>
<dbReference type="AlphaFoldDB" id="I0ELJ7"/>
<evidence type="ECO:0000313" key="2">
    <source>
        <dbReference type="EMBL" id="AFI03816.1"/>
    </source>
</evidence>
<dbReference type="EMBL" id="CP003479">
    <property type="protein sequence ID" value="AFI03816.1"/>
    <property type="molecule type" value="Genomic_DNA"/>
</dbReference>
<dbReference type="Proteomes" id="UP000005010">
    <property type="component" value="Chromosome"/>
</dbReference>
<feature type="domain" description="Rhodanese" evidence="1">
    <location>
        <begin position="13"/>
        <end position="100"/>
    </location>
</feature>
<dbReference type="PANTHER" id="PTHR44086">
    <property type="entry name" value="THIOSULFATE SULFURTRANSFERASE RDL2, MITOCHONDRIAL-RELATED"/>
    <property type="match status" value="1"/>
</dbReference>
<keyword evidence="3" id="KW-1185">Reference proteome</keyword>
<dbReference type="KEGG" id="hce:HCW_02675"/>
<organism evidence="2 3">
    <name type="scientific">Helicobacter cetorum (strain ATCC BAA-429 / MIT 00-7128)</name>
    <dbReference type="NCBI Taxonomy" id="182217"/>
    <lineage>
        <taxon>Bacteria</taxon>
        <taxon>Pseudomonadati</taxon>
        <taxon>Campylobacterota</taxon>
        <taxon>Epsilonproteobacteria</taxon>
        <taxon>Campylobacterales</taxon>
        <taxon>Helicobacteraceae</taxon>
        <taxon>Helicobacter</taxon>
    </lineage>
</organism>
<evidence type="ECO:0000259" key="1">
    <source>
        <dbReference type="PROSITE" id="PS50206"/>
    </source>
</evidence>